<dbReference type="InterPro" id="IPR029061">
    <property type="entry name" value="THDP-binding"/>
</dbReference>
<comment type="subunit">
    <text evidence="2">Heterodimer of the IorA and IorB subunits.</text>
</comment>
<feature type="binding site" evidence="15">
    <location>
        <position position="611"/>
    </location>
    <ligand>
        <name>[4Fe-4S] cluster</name>
        <dbReference type="ChEBI" id="CHEBI:49883"/>
        <label>1</label>
    </ligand>
</feature>
<accession>A0A1W1XAW6</accession>
<dbReference type="FunFam" id="3.40.50.970:FF:000039">
    <property type="entry name" value="Indolepyruvate oxidoreductase subunit IorA"/>
    <property type="match status" value="1"/>
</dbReference>
<dbReference type="Gene3D" id="3.40.50.970">
    <property type="match status" value="2"/>
</dbReference>
<evidence type="ECO:0000256" key="4">
    <source>
        <dbReference type="ARBA" id="ARBA00017710"/>
    </source>
</evidence>
<evidence type="ECO:0000256" key="14">
    <source>
        <dbReference type="PIRNR" id="PIRNR006439"/>
    </source>
</evidence>
<evidence type="ECO:0000256" key="11">
    <source>
        <dbReference type="ARBA" id="ARBA00023014"/>
    </source>
</evidence>
<evidence type="ECO:0000259" key="16">
    <source>
        <dbReference type="Pfam" id="PF01855"/>
    </source>
</evidence>
<feature type="binding site" evidence="15">
    <location>
        <position position="579"/>
    </location>
    <ligand>
        <name>[4Fe-4S] cluster</name>
        <dbReference type="ChEBI" id="CHEBI:49883"/>
        <label>2</label>
    </ligand>
</feature>
<feature type="domain" description="Thiamine pyrophosphate enzyme TPP-binding" evidence="17">
    <location>
        <begin position="396"/>
        <end position="539"/>
    </location>
</feature>
<comment type="catalytic activity">
    <reaction evidence="13 14">
        <text>indole-3-pyruvate + 2 oxidized [2Fe-2S]-[ferredoxin] + CoA = (indol-3-yl)acetyl-CoA + 2 reduced [2Fe-2S]-[ferredoxin] + CO2 + H(+)</text>
        <dbReference type="Rhea" id="RHEA:12645"/>
        <dbReference type="Rhea" id="RHEA-COMP:10000"/>
        <dbReference type="Rhea" id="RHEA-COMP:10001"/>
        <dbReference type="ChEBI" id="CHEBI:15378"/>
        <dbReference type="ChEBI" id="CHEBI:16526"/>
        <dbReference type="ChEBI" id="CHEBI:17640"/>
        <dbReference type="ChEBI" id="CHEBI:33737"/>
        <dbReference type="ChEBI" id="CHEBI:33738"/>
        <dbReference type="ChEBI" id="CHEBI:57271"/>
        <dbReference type="ChEBI" id="CHEBI:57287"/>
        <dbReference type="EC" id="1.2.7.8"/>
    </reaction>
</comment>
<evidence type="ECO:0000256" key="7">
    <source>
        <dbReference type="ARBA" id="ARBA00022723"/>
    </source>
</evidence>
<evidence type="ECO:0000256" key="13">
    <source>
        <dbReference type="ARBA" id="ARBA00048332"/>
    </source>
</evidence>
<dbReference type="RefSeq" id="WP_084056817.1">
    <property type="nucleotide sequence ID" value="NZ_FWXF01000004.1"/>
</dbReference>
<gene>
    <name evidence="18" type="ORF">SAMN02746041_01046</name>
</gene>
<dbReference type="SUPFAM" id="SSF52922">
    <property type="entry name" value="TK C-terminal domain-like"/>
    <property type="match status" value="1"/>
</dbReference>
<evidence type="ECO:0000256" key="12">
    <source>
        <dbReference type="ARBA" id="ARBA00030514"/>
    </source>
</evidence>
<dbReference type="NCBIfam" id="TIGR03336">
    <property type="entry name" value="IOR_alpha"/>
    <property type="match status" value="1"/>
</dbReference>
<evidence type="ECO:0000256" key="5">
    <source>
        <dbReference type="ARBA" id="ARBA00022448"/>
    </source>
</evidence>
<keyword evidence="6 14" id="KW-0004">4Fe-4S</keyword>
<dbReference type="GO" id="GO:0043805">
    <property type="term" value="F:indolepyruvate ferredoxin oxidoreductase activity"/>
    <property type="evidence" value="ECO:0007669"/>
    <property type="project" value="UniProtKB-UniRule"/>
</dbReference>
<sequence>MHELLSPEKGGKRLLLGNEAIIRGALEANVRFVAAYPGTPSSEIIDGFARLGHEAGVEVEYSVNEKVSVESACAAAISGVRSLCSMKHVGLNVAADAFMTLAYVGVKAGMVIVTADDPSLHSSQNEQDNRFYAKMAHVPMLEPATPQEAKDMVQPAYEISERFRIPCLLRTTTRVNHCRGVVELGDLPSGSVQGDFQRDPFNLVVVPMVGRKLRLQLLEKEKQLQEVSESSPFNRVEGSGRWGIVTSGVSVLHVRDAVRELGIQDKVSVLSLGMTSPIPERLIGDFLQNVDRVMVVEELDPYLEEAVRNVAQKMGRSLTIAGKGPAGIPQAFELDSLKVQKALGRFFDVPVQAPAPLSAPQDLPARPPNLCPGCPHRATFYSIKKIFGEDAVYPTDIGCYTLGLLPPLQMADFLICMGSSVSTAGGFSRVLDRPVVAFIGDSTFFHSGMTGLVNAVTHDRNILLVIMDNGTTAMTGHQPHPGVSITPGGRKEPKVDVEQVVRGCGVQRVTVVNPLNVKKTQAALEEIKEDLKEGGVSVLISRSPCPLFERRALGIKQRVVFQVTDACDLCRDCLSQLGCPAFVWERDGAGGQCVRINETLCNGCAVCAQLCDAVKPKKLEA</sequence>
<comment type="function">
    <text evidence="1 14">Catalyzes the ferredoxin-dependent oxidative decarboxylation of arylpyruvates.</text>
</comment>
<evidence type="ECO:0000256" key="2">
    <source>
        <dbReference type="ARBA" id="ARBA00011238"/>
    </source>
</evidence>
<evidence type="ECO:0000256" key="9">
    <source>
        <dbReference type="ARBA" id="ARBA00023002"/>
    </source>
</evidence>
<feature type="binding site" evidence="15">
    <location>
        <position position="607"/>
    </location>
    <ligand>
        <name>[4Fe-4S] cluster</name>
        <dbReference type="ChEBI" id="CHEBI:49883"/>
        <label>2</label>
    </ligand>
</feature>
<keyword evidence="11 14" id="KW-0411">Iron-sulfur</keyword>
<keyword evidence="8 14" id="KW-0249">Electron transport</keyword>
<comment type="cofactor">
    <cofactor evidence="14 15">
        <name>[4Fe-4S] cluster</name>
        <dbReference type="ChEBI" id="CHEBI:49883"/>
    </cofactor>
    <text evidence="14 15">Binds 2 [4Fe-4S] clusters. In this family the first cluster has a non-standard and varying [4Fe-4S] binding motif CX(2)CX(2)CX(4-5)CP.</text>
</comment>
<evidence type="ECO:0000256" key="15">
    <source>
        <dbReference type="PIRSR" id="PIRSR006439-50"/>
    </source>
</evidence>
<protein>
    <recommendedName>
        <fullName evidence="4 14">Indolepyruvate oxidoreductase subunit IorA</fullName>
        <shortName evidence="14">IOR</shortName>
        <ecNumber evidence="3 14">1.2.7.8</ecNumber>
    </recommendedName>
    <alternativeName>
        <fullName evidence="12 14">Indolepyruvate ferredoxin oxidoreductase subunit alpha</fullName>
    </alternativeName>
</protein>
<keyword evidence="5 14" id="KW-0813">Transport</keyword>
<keyword evidence="10 14" id="KW-0408">Iron</keyword>
<evidence type="ECO:0000256" key="8">
    <source>
        <dbReference type="ARBA" id="ARBA00022982"/>
    </source>
</evidence>
<dbReference type="GO" id="GO:0051539">
    <property type="term" value="F:4 iron, 4 sulfur cluster binding"/>
    <property type="evidence" value="ECO:0007669"/>
    <property type="project" value="UniProtKB-UniRule"/>
</dbReference>
<organism evidence="18 19">
    <name type="scientific">Desulfacinum hydrothermale DSM 13146</name>
    <dbReference type="NCBI Taxonomy" id="1121390"/>
    <lineage>
        <taxon>Bacteria</taxon>
        <taxon>Pseudomonadati</taxon>
        <taxon>Thermodesulfobacteriota</taxon>
        <taxon>Syntrophobacteria</taxon>
        <taxon>Syntrophobacterales</taxon>
        <taxon>Syntrophobacteraceae</taxon>
        <taxon>Desulfacinum</taxon>
    </lineage>
</organism>
<feature type="binding site" evidence="15">
    <location>
        <position position="573"/>
    </location>
    <ligand>
        <name>[4Fe-4S] cluster</name>
        <dbReference type="ChEBI" id="CHEBI:49883"/>
        <label>1</label>
    </ligand>
</feature>
<dbReference type="GO" id="GO:0030976">
    <property type="term" value="F:thiamine pyrophosphate binding"/>
    <property type="evidence" value="ECO:0007669"/>
    <property type="project" value="InterPro"/>
</dbReference>
<feature type="binding site" evidence="15">
    <location>
        <position position="570"/>
    </location>
    <ligand>
        <name>[4Fe-4S] cluster</name>
        <dbReference type="ChEBI" id="CHEBI:49883"/>
        <label>1</label>
    </ligand>
</feature>
<evidence type="ECO:0000313" key="19">
    <source>
        <dbReference type="Proteomes" id="UP000192783"/>
    </source>
</evidence>
<dbReference type="GO" id="GO:0044281">
    <property type="term" value="P:small molecule metabolic process"/>
    <property type="evidence" value="ECO:0007669"/>
    <property type="project" value="UniProtKB-ARBA"/>
</dbReference>
<dbReference type="SUPFAM" id="SSF54862">
    <property type="entry name" value="4Fe-4S ferredoxins"/>
    <property type="match status" value="1"/>
</dbReference>
<evidence type="ECO:0000259" key="17">
    <source>
        <dbReference type="Pfam" id="PF02775"/>
    </source>
</evidence>
<dbReference type="OrthoDB" id="9804603at2"/>
<evidence type="ECO:0000256" key="3">
    <source>
        <dbReference type="ARBA" id="ARBA00012812"/>
    </source>
</evidence>
<feature type="domain" description="Pyruvate flavodoxin/ferredoxin oxidoreductase pyrimidine binding" evidence="16">
    <location>
        <begin position="24"/>
        <end position="184"/>
    </location>
</feature>
<dbReference type="Pfam" id="PF01855">
    <property type="entry name" value="POR_N"/>
    <property type="match status" value="1"/>
</dbReference>
<keyword evidence="18" id="KW-0670">Pyruvate</keyword>
<dbReference type="Pfam" id="PF02775">
    <property type="entry name" value="TPP_enzyme_C"/>
    <property type="match status" value="1"/>
</dbReference>
<feature type="binding site" evidence="15">
    <location>
        <position position="567"/>
    </location>
    <ligand>
        <name>[4Fe-4S] cluster</name>
        <dbReference type="ChEBI" id="CHEBI:49883"/>
        <label>1</label>
    </ligand>
</feature>
<feature type="binding site" evidence="15">
    <location>
        <position position="604"/>
    </location>
    <ligand>
        <name>[4Fe-4S] cluster</name>
        <dbReference type="ChEBI" id="CHEBI:49883"/>
        <label>2</label>
    </ligand>
</feature>
<dbReference type="InterPro" id="IPR002880">
    <property type="entry name" value="Pyrv_Fd/Flavodoxin_OxRdtase_N"/>
</dbReference>
<evidence type="ECO:0000256" key="10">
    <source>
        <dbReference type="ARBA" id="ARBA00023004"/>
    </source>
</evidence>
<dbReference type="EC" id="1.2.7.8" evidence="3 14"/>
<feature type="binding site" evidence="15">
    <location>
        <position position="601"/>
    </location>
    <ligand>
        <name>[4Fe-4S] cluster</name>
        <dbReference type="ChEBI" id="CHEBI:49883"/>
        <label>2</label>
    </ligand>
</feature>
<name>A0A1W1XAW6_9BACT</name>
<evidence type="ECO:0000313" key="18">
    <source>
        <dbReference type="EMBL" id="SMC20914.1"/>
    </source>
</evidence>
<dbReference type="CDD" id="cd02008">
    <property type="entry name" value="TPP_IOR_alpha"/>
    <property type="match status" value="1"/>
</dbReference>
<dbReference type="InterPro" id="IPR011766">
    <property type="entry name" value="TPP_enzyme_TPP-bd"/>
</dbReference>
<dbReference type="Proteomes" id="UP000192783">
    <property type="component" value="Unassembled WGS sequence"/>
</dbReference>
<dbReference type="InterPro" id="IPR045025">
    <property type="entry name" value="HACL1-like"/>
</dbReference>
<evidence type="ECO:0000256" key="6">
    <source>
        <dbReference type="ARBA" id="ARBA00022485"/>
    </source>
</evidence>
<dbReference type="PANTHER" id="PTHR43710">
    <property type="entry name" value="2-HYDROXYACYL-COA LYASE"/>
    <property type="match status" value="1"/>
</dbReference>
<dbReference type="GO" id="GO:0046872">
    <property type="term" value="F:metal ion binding"/>
    <property type="evidence" value="ECO:0007669"/>
    <property type="project" value="UniProtKB-UniRule"/>
</dbReference>
<keyword evidence="19" id="KW-1185">Reference proteome</keyword>
<dbReference type="EMBL" id="FWXF01000004">
    <property type="protein sequence ID" value="SMC20914.1"/>
    <property type="molecule type" value="Genomic_DNA"/>
</dbReference>
<dbReference type="InterPro" id="IPR009014">
    <property type="entry name" value="Transketo_C/PFOR_II"/>
</dbReference>
<dbReference type="AlphaFoldDB" id="A0A1W1XAW6"/>
<proteinExistence type="predicted"/>
<dbReference type="STRING" id="1121390.SAMN02746041_01046"/>
<evidence type="ECO:0000256" key="1">
    <source>
        <dbReference type="ARBA" id="ARBA00002995"/>
    </source>
</evidence>
<reference evidence="18 19" key="1">
    <citation type="submission" date="2017-04" db="EMBL/GenBank/DDBJ databases">
        <authorList>
            <person name="Afonso C.L."/>
            <person name="Miller P.J."/>
            <person name="Scott M.A."/>
            <person name="Spackman E."/>
            <person name="Goraichik I."/>
            <person name="Dimitrov K.M."/>
            <person name="Suarez D.L."/>
            <person name="Swayne D.E."/>
        </authorList>
    </citation>
    <scope>NUCLEOTIDE SEQUENCE [LARGE SCALE GENOMIC DNA]</scope>
    <source>
        <strain evidence="18 19">DSM 13146</strain>
    </source>
</reference>
<dbReference type="Gene3D" id="3.40.50.920">
    <property type="match status" value="1"/>
</dbReference>
<dbReference type="SUPFAM" id="SSF52518">
    <property type="entry name" value="Thiamin diphosphate-binding fold (THDP-binding)"/>
    <property type="match status" value="2"/>
</dbReference>
<keyword evidence="7 14" id="KW-0479">Metal-binding</keyword>
<dbReference type="PIRSF" id="PIRSF006439">
    <property type="entry name" value="Indolepyruvate_ferr_oxidored"/>
    <property type="match status" value="1"/>
</dbReference>
<dbReference type="InterPro" id="IPR017721">
    <property type="entry name" value="IorA"/>
</dbReference>
<dbReference type="PANTHER" id="PTHR43710:SF7">
    <property type="entry name" value="INDOLEPYRUVATE OXIDOREDUCTASE SUBUNIT IORA"/>
    <property type="match status" value="1"/>
</dbReference>
<keyword evidence="9 14" id="KW-0560">Oxidoreductase</keyword>
<dbReference type="CDD" id="cd07034">
    <property type="entry name" value="TPP_PYR_PFOR_IOR-alpha_like"/>
    <property type="match status" value="1"/>
</dbReference>